<feature type="compositionally biased region" description="Polar residues" evidence="1">
    <location>
        <begin position="313"/>
        <end position="343"/>
    </location>
</feature>
<feature type="region of interest" description="Disordered" evidence="1">
    <location>
        <begin position="559"/>
        <end position="595"/>
    </location>
</feature>
<evidence type="ECO:0000256" key="1">
    <source>
        <dbReference type="SAM" id="MobiDB-lite"/>
    </source>
</evidence>
<reference evidence="2" key="1">
    <citation type="submission" date="2020-11" db="EMBL/GenBank/DDBJ databases">
        <authorList>
            <person name="Tran Van P."/>
        </authorList>
    </citation>
    <scope>NUCLEOTIDE SEQUENCE</scope>
</reference>
<feature type="region of interest" description="Disordered" evidence="1">
    <location>
        <begin position="655"/>
        <end position="676"/>
    </location>
</feature>
<keyword evidence="3" id="KW-1185">Reference proteome</keyword>
<feature type="compositionally biased region" description="Basic and acidic residues" evidence="1">
    <location>
        <begin position="363"/>
        <end position="389"/>
    </location>
</feature>
<evidence type="ECO:0000313" key="3">
    <source>
        <dbReference type="Proteomes" id="UP000678499"/>
    </source>
</evidence>
<feature type="region of interest" description="Disordered" evidence="1">
    <location>
        <begin position="301"/>
        <end position="389"/>
    </location>
</feature>
<feature type="region of interest" description="Disordered" evidence="1">
    <location>
        <begin position="461"/>
        <end position="547"/>
    </location>
</feature>
<name>A0A7R9BP33_9CRUS</name>
<feature type="compositionally biased region" description="Polar residues" evidence="1">
    <location>
        <begin position="745"/>
        <end position="783"/>
    </location>
</feature>
<feature type="compositionally biased region" description="Acidic residues" evidence="1">
    <location>
        <begin position="667"/>
        <end position="676"/>
    </location>
</feature>
<dbReference type="Proteomes" id="UP000678499">
    <property type="component" value="Unassembled WGS sequence"/>
</dbReference>
<feature type="region of interest" description="Disordered" evidence="1">
    <location>
        <begin position="1139"/>
        <end position="1250"/>
    </location>
</feature>
<sequence length="1442" mass="161011">MALETVKPLPVNSRVAATKTAISTGVEGVLGTPSIIGPGTPPASPDFCHEASRAANDSTNNIVEDGIDASDEPFVSEKDDDLEEMSASEVPTALSSSPPTNDAPLTRRDSIGASSHPSKPPFENHASNLLESLPICDGSLSHNNDRHEPRRFVEMDLHQGSPEFGVCSSPTNEKLKVLEMESAAILPTFVGSAEFRGELSKSYQNVEMVLDERENSAVTSFSVSESSCHSLVEMMPLQNFLNVNDDSRDDSFTQLECDASCSTERVDQQDDGSSEESTCLNSPLKSVLINRDLEVWNSLESDSSHIPFPESKLLSTNEGYQSFGDSQDNTRPPETSCTIQSTDVRPEPSSIKHVRTNPRSGTRSKEDTSPRSKVLDASNHKKEQLKYHEPRDISEKDIEECIDLVAQGKAQAYSKLEQRLEAMIQRLRQECLRKNYIKAGSIFLRDVSNMTLVEEDEFLSRPKHHGKEESKHIVKNNPSVYQRTGKSEKISFKRGSSSKVKNESRGSLEKSINDDSQADRTSKVVSDVKASAPMSEKPKKKRRKAPPLVIDGVVVKRKPGRPRIHPVPEFKRRPGRPKKNSLEDEVIPNPDFRRPASEIKSSVQISPVYKKESRVFQKTETRVENIASFSGTSNAPTMVDPGLSKGLYDCVVTAGISSNSPKPAGQESDDSLDGLVDDTPLLERLKKKAGSNISSSLDLGKIPETGEGDPNSPTKSAISEEHSSSKRATLAPLSTSEKRLKSPPRASTSRKVSSDQSKITSVKNGNLSKSPKQTTAISSTSSKEPPAFRATSKQNPMPKMSDSHKKRNGEDALMADGKNAQSQRKKETRRVSDKTASKTPETEIVRDDSPDLGSSQCAGDNPKKMSKDGRRRRSKGRSVRECSNDRSPSPHSRSRRPMRKRRRPSSRYRDSESDEASVSDSGRSEISEDCSTDDEGYTRASRYSRTRAKWRRISENRLEELLDSASVEELKEIIVTKLFESDYSCPRRRRKLIRHRHDSPPHRDQWSYEHQSYRPVLLDERARRPRERAVASGNPLYRVPLVMIDSDNEQGDISSPQERVRNGSSLSRTSPELGVRRSIPALPPSASVSNSLYRNSPQFASDSRPPPRFTHDRVSVPLDSRIRPPVYIDDWACDDRRNYNSPLRVGDYPSPSREELYHRFDSPDMSERSRISHYRSPVPRSPYRGISRTMREISPSFEERTNERQGISRGDRRRNISGESAYSSRVSASTTGNACTSSGTFKRPAGRDRLRTTSRTCEQFAEGAGWQRPGLSAQVSRPQRINARESKGRERSSWTEVSEDNFVSESDAETVFSVASANPLLINLPRSDVPTEDRVNDFSIPEYPVASVERENVKLMNGRFKRLFPGNVEQKSQKTVDKFRANMRLQKRTKASMNRLFNAQESAMIPDEDEPEDRFVRDSDIDSDCSAVPNSYLGSRQPERIT</sequence>
<feature type="region of interest" description="Disordered" evidence="1">
    <location>
        <begin position="1272"/>
        <end position="1293"/>
    </location>
</feature>
<gene>
    <name evidence="2" type="ORF">NMOB1V02_LOCUS6589</name>
</gene>
<feature type="compositionally biased region" description="Basic and acidic residues" evidence="1">
    <location>
        <begin position="1152"/>
        <end position="1170"/>
    </location>
</feature>
<accession>A0A7R9BP33</accession>
<protein>
    <submittedName>
        <fullName evidence="2">Uncharacterized protein</fullName>
    </submittedName>
</protein>
<evidence type="ECO:0000313" key="2">
    <source>
        <dbReference type="EMBL" id="CAD7278895.1"/>
    </source>
</evidence>
<feature type="compositionally biased region" description="Polar residues" evidence="1">
    <location>
        <begin position="1217"/>
        <end position="1240"/>
    </location>
</feature>
<organism evidence="2">
    <name type="scientific">Notodromas monacha</name>
    <dbReference type="NCBI Taxonomy" id="399045"/>
    <lineage>
        <taxon>Eukaryota</taxon>
        <taxon>Metazoa</taxon>
        <taxon>Ecdysozoa</taxon>
        <taxon>Arthropoda</taxon>
        <taxon>Crustacea</taxon>
        <taxon>Oligostraca</taxon>
        <taxon>Ostracoda</taxon>
        <taxon>Podocopa</taxon>
        <taxon>Podocopida</taxon>
        <taxon>Cypridocopina</taxon>
        <taxon>Cypridoidea</taxon>
        <taxon>Cyprididae</taxon>
        <taxon>Notodromas</taxon>
    </lineage>
</organism>
<feature type="region of interest" description="Disordered" evidence="1">
    <location>
        <begin position="692"/>
        <end position="948"/>
    </location>
</feature>
<proteinExistence type="predicted"/>
<feature type="compositionally biased region" description="Basic and acidic residues" evidence="1">
    <location>
        <begin position="829"/>
        <end position="849"/>
    </location>
</feature>
<feature type="region of interest" description="Disordered" evidence="1">
    <location>
        <begin position="261"/>
        <end position="280"/>
    </location>
</feature>
<feature type="compositionally biased region" description="Polar residues" evidence="1">
    <location>
        <begin position="1051"/>
        <end position="1070"/>
    </location>
</feature>
<feature type="region of interest" description="Disordered" evidence="1">
    <location>
        <begin position="64"/>
        <end position="126"/>
    </location>
</feature>
<feature type="region of interest" description="Disordered" evidence="1">
    <location>
        <begin position="1402"/>
        <end position="1442"/>
    </location>
</feature>
<feature type="compositionally biased region" description="Basic residues" evidence="1">
    <location>
        <begin position="892"/>
        <end position="906"/>
    </location>
</feature>
<dbReference type="EMBL" id="CAJPEX010001401">
    <property type="protein sequence ID" value="CAG0919047.1"/>
    <property type="molecule type" value="Genomic_DNA"/>
</dbReference>
<feature type="compositionally biased region" description="Polar residues" evidence="1">
    <location>
        <begin position="1086"/>
        <end position="1101"/>
    </location>
</feature>
<dbReference type="EMBL" id="OA883438">
    <property type="protein sequence ID" value="CAD7278895.1"/>
    <property type="molecule type" value="Genomic_DNA"/>
</dbReference>
<feature type="region of interest" description="Disordered" evidence="1">
    <location>
        <begin position="1047"/>
        <end position="1115"/>
    </location>
</feature>
<feature type="compositionally biased region" description="Basic and acidic residues" evidence="1">
    <location>
        <begin position="1282"/>
        <end position="1293"/>
    </location>
</feature>
<feature type="compositionally biased region" description="Basic and acidic residues" evidence="1">
    <location>
        <begin position="500"/>
        <end position="522"/>
    </location>
</feature>